<evidence type="ECO:0000259" key="3">
    <source>
        <dbReference type="PROSITE" id="PS01031"/>
    </source>
</evidence>
<name>A0A4R6U511_9BACI</name>
<dbReference type="RefSeq" id="WP_166639215.1">
    <property type="nucleotide sequence ID" value="NZ_SNYJ01000005.1"/>
</dbReference>
<organism evidence="5 6">
    <name type="scientific">Aureibacillus halotolerans</name>
    <dbReference type="NCBI Taxonomy" id="1508390"/>
    <lineage>
        <taxon>Bacteria</taxon>
        <taxon>Bacillati</taxon>
        <taxon>Bacillota</taxon>
        <taxon>Bacilli</taxon>
        <taxon>Bacillales</taxon>
        <taxon>Bacillaceae</taxon>
        <taxon>Aureibacillus</taxon>
    </lineage>
</organism>
<dbReference type="InterPro" id="IPR007052">
    <property type="entry name" value="CS_dom"/>
</dbReference>
<accession>A0A4R6U511</accession>
<dbReference type="InterPro" id="IPR031107">
    <property type="entry name" value="Small_HSP"/>
</dbReference>
<feature type="domain" description="SHSP" evidence="3">
    <location>
        <begin position="29"/>
        <end position="141"/>
    </location>
</feature>
<feature type="domain" description="CS" evidence="4">
    <location>
        <begin position="33"/>
        <end position="142"/>
    </location>
</feature>
<keyword evidence="6" id="KW-1185">Reference proteome</keyword>
<proteinExistence type="inferred from homology"/>
<reference evidence="5 6" key="1">
    <citation type="submission" date="2019-03" db="EMBL/GenBank/DDBJ databases">
        <title>Genomic Encyclopedia of Type Strains, Phase IV (KMG-IV): sequencing the most valuable type-strain genomes for metagenomic binning, comparative biology and taxonomic classification.</title>
        <authorList>
            <person name="Goeker M."/>
        </authorList>
    </citation>
    <scope>NUCLEOTIDE SEQUENCE [LARGE SCALE GENOMIC DNA]</scope>
    <source>
        <strain evidence="5 6">DSM 28697</strain>
    </source>
</reference>
<evidence type="ECO:0000313" key="6">
    <source>
        <dbReference type="Proteomes" id="UP000295632"/>
    </source>
</evidence>
<dbReference type="PROSITE" id="PS51203">
    <property type="entry name" value="CS"/>
    <property type="match status" value="1"/>
</dbReference>
<dbReference type="EMBL" id="SNYJ01000005">
    <property type="protein sequence ID" value="TDQ40816.1"/>
    <property type="molecule type" value="Genomic_DNA"/>
</dbReference>
<comment type="caution">
    <text evidence="5">The sequence shown here is derived from an EMBL/GenBank/DDBJ whole genome shotgun (WGS) entry which is preliminary data.</text>
</comment>
<dbReference type="PANTHER" id="PTHR11527">
    <property type="entry name" value="HEAT-SHOCK PROTEIN 20 FAMILY MEMBER"/>
    <property type="match status" value="1"/>
</dbReference>
<evidence type="ECO:0000256" key="1">
    <source>
        <dbReference type="PROSITE-ProRule" id="PRU00285"/>
    </source>
</evidence>
<evidence type="ECO:0000313" key="5">
    <source>
        <dbReference type="EMBL" id="TDQ40816.1"/>
    </source>
</evidence>
<protein>
    <submittedName>
        <fullName evidence="5">HSP20 family protein</fullName>
    </submittedName>
</protein>
<evidence type="ECO:0000259" key="4">
    <source>
        <dbReference type="PROSITE" id="PS51203"/>
    </source>
</evidence>
<gene>
    <name evidence="5" type="ORF">EV213_105162</name>
</gene>
<dbReference type="Pfam" id="PF00011">
    <property type="entry name" value="HSP20"/>
    <property type="match status" value="1"/>
</dbReference>
<dbReference type="Gene3D" id="2.60.40.790">
    <property type="match status" value="1"/>
</dbReference>
<dbReference type="InterPro" id="IPR008978">
    <property type="entry name" value="HSP20-like_chaperone"/>
</dbReference>
<dbReference type="SUPFAM" id="SSF49764">
    <property type="entry name" value="HSP20-like chaperones"/>
    <property type="match status" value="1"/>
</dbReference>
<evidence type="ECO:0000256" key="2">
    <source>
        <dbReference type="RuleBase" id="RU003616"/>
    </source>
</evidence>
<dbReference type="Proteomes" id="UP000295632">
    <property type="component" value="Unassembled WGS sequence"/>
</dbReference>
<dbReference type="InterPro" id="IPR002068">
    <property type="entry name" value="A-crystallin/Hsp20_dom"/>
</dbReference>
<dbReference type="PROSITE" id="PS01031">
    <property type="entry name" value="SHSP"/>
    <property type="match status" value="1"/>
</dbReference>
<sequence length="142" mass="16106">MSFLPYDPFTQLADIRKDFDRFFNEFPTAFQSAAQVGLRLYELDDEVVATCHLPGIRKKEDVEVDIANNMLTIRAKVNHSTPSDGEVHRKENHVSQFQQSVSLPGTISTEDVYAVFQGGVLEVRMPKLGGHERKAIDIKFHD</sequence>
<dbReference type="AlphaFoldDB" id="A0A4R6U511"/>
<comment type="similarity">
    <text evidence="1 2">Belongs to the small heat shock protein (HSP20) family.</text>
</comment>
<dbReference type="CDD" id="cd06464">
    <property type="entry name" value="ACD_sHsps-like"/>
    <property type="match status" value="1"/>
</dbReference>